<organism evidence="3 4">
    <name type="scientific">Coccomyxa subellipsoidea</name>
    <dbReference type="NCBI Taxonomy" id="248742"/>
    <lineage>
        <taxon>Eukaryota</taxon>
        <taxon>Viridiplantae</taxon>
        <taxon>Chlorophyta</taxon>
        <taxon>core chlorophytes</taxon>
        <taxon>Trebouxiophyceae</taxon>
        <taxon>Trebouxiophyceae incertae sedis</taxon>
        <taxon>Coccomyxaceae</taxon>
        <taxon>Coccomyxa</taxon>
    </lineage>
</organism>
<dbReference type="Proteomes" id="UP001491310">
    <property type="component" value="Unassembled WGS sequence"/>
</dbReference>
<name>A0ABR2YBR0_9CHLO</name>
<reference evidence="3 4" key="1">
    <citation type="journal article" date="2024" name="Nat. Commun.">
        <title>Phylogenomics reveals the evolutionary origins of lichenization in chlorophyte algae.</title>
        <authorList>
            <person name="Puginier C."/>
            <person name="Libourel C."/>
            <person name="Otte J."/>
            <person name="Skaloud P."/>
            <person name="Haon M."/>
            <person name="Grisel S."/>
            <person name="Petersen M."/>
            <person name="Berrin J.G."/>
            <person name="Delaux P.M."/>
            <person name="Dal Grande F."/>
            <person name="Keller J."/>
        </authorList>
    </citation>
    <scope>NUCLEOTIDE SEQUENCE [LARGE SCALE GENOMIC DNA]</scope>
    <source>
        <strain evidence="3 4">SAG 216-7</strain>
    </source>
</reference>
<evidence type="ECO:0000313" key="4">
    <source>
        <dbReference type="Proteomes" id="UP001491310"/>
    </source>
</evidence>
<proteinExistence type="predicted"/>
<dbReference type="EMBL" id="JALJOT010000017">
    <property type="protein sequence ID" value="KAK9901564.1"/>
    <property type="molecule type" value="Genomic_DNA"/>
</dbReference>
<comment type="caution">
    <text evidence="3">The sequence shown here is derived from an EMBL/GenBank/DDBJ whole genome shotgun (WGS) entry which is preliminary data.</text>
</comment>
<feature type="transmembrane region" description="Helical" evidence="2">
    <location>
        <begin position="20"/>
        <end position="40"/>
    </location>
</feature>
<gene>
    <name evidence="3" type="ORF">WJX75_002014</name>
</gene>
<keyword evidence="4" id="KW-1185">Reference proteome</keyword>
<sequence length="122" mass="13020">MWVEDVLYGALTSGVNKPTVLLLNLALIGCILSLGSLLALSINGAPALVPHVAFLLFLAIVLFFLINWFLTQVGTVDSAQQRKELFDPDSKAEELSQPGEQPATSQEPAAAADSSAELKKQI</sequence>
<feature type="compositionally biased region" description="Polar residues" evidence="1">
    <location>
        <begin position="98"/>
        <end position="107"/>
    </location>
</feature>
<evidence type="ECO:0000256" key="2">
    <source>
        <dbReference type="SAM" id="Phobius"/>
    </source>
</evidence>
<evidence type="ECO:0008006" key="5">
    <source>
        <dbReference type="Google" id="ProtNLM"/>
    </source>
</evidence>
<accession>A0ABR2YBR0</accession>
<keyword evidence="2" id="KW-0812">Transmembrane</keyword>
<evidence type="ECO:0000313" key="3">
    <source>
        <dbReference type="EMBL" id="KAK9901564.1"/>
    </source>
</evidence>
<protein>
    <recommendedName>
        <fullName evidence="5">GDT1 family protein</fullName>
    </recommendedName>
</protein>
<feature type="transmembrane region" description="Helical" evidence="2">
    <location>
        <begin position="52"/>
        <end position="70"/>
    </location>
</feature>
<keyword evidence="2" id="KW-1133">Transmembrane helix</keyword>
<feature type="region of interest" description="Disordered" evidence="1">
    <location>
        <begin position="86"/>
        <end position="122"/>
    </location>
</feature>
<keyword evidence="2" id="KW-0472">Membrane</keyword>
<evidence type="ECO:0000256" key="1">
    <source>
        <dbReference type="SAM" id="MobiDB-lite"/>
    </source>
</evidence>